<keyword evidence="6" id="KW-0325">Glycoprotein</keyword>
<evidence type="ECO:0000256" key="3">
    <source>
        <dbReference type="ARBA" id="ARBA00022759"/>
    </source>
</evidence>
<evidence type="ECO:0000313" key="9">
    <source>
        <dbReference type="Proteomes" id="UP000294796"/>
    </source>
</evidence>
<dbReference type="Pfam" id="PF02265">
    <property type="entry name" value="S1-P1_nuclease"/>
    <property type="match status" value="1"/>
</dbReference>
<dbReference type="PANTHER" id="PTHR33146">
    <property type="entry name" value="ENDONUCLEASE 4"/>
    <property type="match status" value="1"/>
</dbReference>
<dbReference type="GO" id="GO:0004519">
    <property type="term" value="F:endonuclease activity"/>
    <property type="evidence" value="ECO:0007669"/>
    <property type="project" value="UniProtKB-KW"/>
</dbReference>
<evidence type="ECO:0000256" key="2">
    <source>
        <dbReference type="ARBA" id="ARBA00022723"/>
    </source>
</evidence>
<organism evidence="8 9">
    <name type="scientific">Luteimonas aestuarii</name>
    <dbReference type="NCBI Taxonomy" id="453837"/>
    <lineage>
        <taxon>Bacteria</taxon>
        <taxon>Pseudomonadati</taxon>
        <taxon>Pseudomonadota</taxon>
        <taxon>Gammaproteobacteria</taxon>
        <taxon>Lysobacterales</taxon>
        <taxon>Lysobacteraceae</taxon>
        <taxon>Luteimonas</taxon>
    </lineage>
</organism>
<dbReference type="GO" id="GO:0046872">
    <property type="term" value="F:metal ion binding"/>
    <property type="evidence" value="ECO:0007669"/>
    <property type="project" value="UniProtKB-KW"/>
</dbReference>
<dbReference type="InterPro" id="IPR003154">
    <property type="entry name" value="S1/P1nuclease"/>
</dbReference>
<protein>
    <submittedName>
        <fullName evidence="8">Endonuclease</fullName>
    </submittedName>
</protein>
<dbReference type="GO" id="GO:0003676">
    <property type="term" value="F:nucleic acid binding"/>
    <property type="evidence" value="ECO:0007669"/>
    <property type="project" value="InterPro"/>
</dbReference>
<keyword evidence="3 8" id="KW-0255">Endonuclease</keyword>
<evidence type="ECO:0000256" key="7">
    <source>
        <dbReference type="SAM" id="SignalP"/>
    </source>
</evidence>
<evidence type="ECO:0000256" key="1">
    <source>
        <dbReference type="ARBA" id="ARBA00022722"/>
    </source>
</evidence>
<feature type="chain" id="PRO_5020766584" evidence="7">
    <location>
        <begin position="23"/>
        <end position="267"/>
    </location>
</feature>
<comment type="caution">
    <text evidence="8">The sequence shown here is derived from an EMBL/GenBank/DDBJ whole genome shotgun (WGS) entry which is preliminary data.</text>
</comment>
<evidence type="ECO:0000256" key="6">
    <source>
        <dbReference type="ARBA" id="ARBA00023180"/>
    </source>
</evidence>
<dbReference type="Proteomes" id="UP000294796">
    <property type="component" value="Unassembled WGS sequence"/>
</dbReference>
<keyword evidence="4" id="KW-0378">Hydrolase</keyword>
<name>A0A4R5U100_9GAMM</name>
<dbReference type="PANTHER" id="PTHR33146:SF26">
    <property type="entry name" value="ENDONUCLEASE 4"/>
    <property type="match status" value="1"/>
</dbReference>
<feature type="signal peptide" evidence="7">
    <location>
        <begin position="1"/>
        <end position="22"/>
    </location>
</feature>
<dbReference type="Gene3D" id="1.10.575.10">
    <property type="entry name" value="P1 Nuclease"/>
    <property type="match status" value="1"/>
</dbReference>
<dbReference type="RefSeq" id="WP_133320727.1">
    <property type="nucleotide sequence ID" value="NZ_SMTF01000002.1"/>
</dbReference>
<dbReference type="OrthoDB" id="267579at2"/>
<keyword evidence="1" id="KW-0540">Nuclease</keyword>
<keyword evidence="5" id="KW-1015">Disulfide bond</keyword>
<evidence type="ECO:0000256" key="5">
    <source>
        <dbReference type="ARBA" id="ARBA00023157"/>
    </source>
</evidence>
<proteinExistence type="predicted"/>
<dbReference type="GO" id="GO:0016788">
    <property type="term" value="F:hydrolase activity, acting on ester bonds"/>
    <property type="evidence" value="ECO:0007669"/>
    <property type="project" value="InterPro"/>
</dbReference>
<dbReference type="AlphaFoldDB" id="A0A4R5U100"/>
<dbReference type="GO" id="GO:0006308">
    <property type="term" value="P:DNA catabolic process"/>
    <property type="evidence" value="ECO:0007669"/>
    <property type="project" value="InterPro"/>
</dbReference>
<keyword evidence="7" id="KW-0732">Signal</keyword>
<dbReference type="CDD" id="cd11010">
    <property type="entry name" value="S1-P1_nuclease"/>
    <property type="match status" value="1"/>
</dbReference>
<keyword evidence="9" id="KW-1185">Reference proteome</keyword>
<reference evidence="8 9" key="1">
    <citation type="submission" date="2019-03" db="EMBL/GenBank/DDBJ databases">
        <title>Luteimonas zhaokaii sp.nov., isolated from the rectal contents of Plateau pika in Yushu, Qinghai Province, China.</title>
        <authorList>
            <person name="Zhang G."/>
        </authorList>
    </citation>
    <scope>NUCLEOTIDE SEQUENCE [LARGE SCALE GENOMIC DNA]</scope>
    <source>
        <strain evidence="8 9">B9</strain>
    </source>
</reference>
<dbReference type="EMBL" id="SMTF01000002">
    <property type="protein sequence ID" value="TDK27227.1"/>
    <property type="molecule type" value="Genomic_DNA"/>
</dbReference>
<evidence type="ECO:0000313" key="8">
    <source>
        <dbReference type="EMBL" id="TDK27227.1"/>
    </source>
</evidence>
<gene>
    <name evidence="8" type="ORF">E2F46_03220</name>
</gene>
<accession>A0A4R5U100</accession>
<sequence length="267" mass="29630">MSRLTTLLCIVLLLAAPWPASAWGPLGHRLVARLAEYQLTPEARAEALRLLATERHASLADVATWADELRERDPDLGRRSSTWHYVNIGEHDCAYEAARDCRDGNCVVEAINAQAAILADPARSDAERLQALKFVVHFVGDVHQPLHAGFARDRGGNTFQVQHAGRGTNLHALWDTPVLRSRGLDETVHYWWLRITRPSVPAVEFSAVAPAQWAGEACRIVLQPGFYPDNRNVGDDYLRANLATAERQVQLGGIRLAELLNAKLARK</sequence>
<dbReference type="SUPFAM" id="SSF48537">
    <property type="entry name" value="Phospholipase C/P1 nuclease"/>
    <property type="match status" value="1"/>
</dbReference>
<dbReference type="InterPro" id="IPR008947">
    <property type="entry name" value="PLipase_C/P1_nuclease_dom_sf"/>
</dbReference>
<keyword evidence="2" id="KW-0479">Metal-binding</keyword>
<evidence type="ECO:0000256" key="4">
    <source>
        <dbReference type="ARBA" id="ARBA00022801"/>
    </source>
</evidence>